<evidence type="ECO:0000313" key="2">
    <source>
        <dbReference type="Proteomes" id="UP000793456"/>
    </source>
</evidence>
<name>A0ACD3QR94_LARCR</name>
<reference evidence="1" key="1">
    <citation type="submission" date="2018-11" db="EMBL/GenBank/DDBJ databases">
        <title>The sequence and de novo assembly of Larimichthys crocea genome using PacBio and Hi-C technologies.</title>
        <authorList>
            <person name="Xu P."/>
            <person name="Chen B."/>
            <person name="Zhou Z."/>
            <person name="Ke Q."/>
            <person name="Wu Y."/>
            <person name="Bai H."/>
            <person name="Pu F."/>
        </authorList>
    </citation>
    <scope>NUCLEOTIDE SEQUENCE</scope>
    <source>
        <tissue evidence="1">Muscle</tissue>
    </source>
</reference>
<evidence type="ECO:0000313" key="1">
    <source>
        <dbReference type="EMBL" id="TMS09650.1"/>
    </source>
</evidence>
<keyword evidence="2" id="KW-1185">Reference proteome</keyword>
<gene>
    <name evidence="1" type="ORF">E3U43_002309</name>
</gene>
<proteinExistence type="predicted"/>
<accession>A0ACD3QR94</accession>
<dbReference type="EMBL" id="CM011688">
    <property type="protein sequence ID" value="TMS09650.1"/>
    <property type="molecule type" value="Genomic_DNA"/>
</dbReference>
<comment type="caution">
    <text evidence="1">The sequence shown here is derived from an EMBL/GenBank/DDBJ whole genome shotgun (WGS) entry which is preliminary data.</text>
</comment>
<protein>
    <submittedName>
        <fullName evidence="1">Uncharacterized protein</fullName>
    </submittedName>
</protein>
<dbReference type="Proteomes" id="UP000793456">
    <property type="component" value="Chromosome XV"/>
</dbReference>
<sequence>MGGVRVAFRTKRRAHQTLQEAHRSEAIQMQSLRQVFLPFGPSGAAHEEAHLRWPLRGELCGMILVDCPDLLWGISEAGVSWER</sequence>
<organism evidence="1 2">
    <name type="scientific">Larimichthys crocea</name>
    <name type="common">Large yellow croaker</name>
    <name type="synonym">Pseudosciaena crocea</name>
    <dbReference type="NCBI Taxonomy" id="215358"/>
    <lineage>
        <taxon>Eukaryota</taxon>
        <taxon>Metazoa</taxon>
        <taxon>Chordata</taxon>
        <taxon>Craniata</taxon>
        <taxon>Vertebrata</taxon>
        <taxon>Euteleostomi</taxon>
        <taxon>Actinopterygii</taxon>
        <taxon>Neopterygii</taxon>
        <taxon>Teleostei</taxon>
        <taxon>Neoteleostei</taxon>
        <taxon>Acanthomorphata</taxon>
        <taxon>Eupercaria</taxon>
        <taxon>Sciaenidae</taxon>
        <taxon>Larimichthys</taxon>
    </lineage>
</organism>